<dbReference type="Proteomes" id="UP000289821">
    <property type="component" value="Unassembled WGS sequence"/>
</dbReference>
<dbReference type="GO" id="GO:0004527">
    <property type="term" value="F:exonuclease activity"/>
    <property type="evidence" value="ECO:0007669"/>
    <property type="project" value="UniProtKB-KW"/>
</dbReference>
<protein>
    <submittedName>
        <fullName evidence="2">Endonuclease/exonuclease/phosphatase family protein</fullName>
    </submittedName>
</protein>
<dbReference type="AlphaFoldDB" id="A0A4Q0NQ31"/>
<evidence type="ECO:0000313" key="2">
    <source>
        <dbReference type="EMBL" id="RXG12532.1"/>
    </source>
</evidence>
<organism evidence="2 3">
    <name type="scientific">Leeuwenhoekiella aestuarii</name>
    <dbReference type="NCBI Taxonomy" id="2249426"/>
    <lineage>
        <taxon>Bacteria</taxon>
        <taxon>Pseudomonadati</taxon>
        <taxon>Bacteroidota</taxon>
        <taxon>Flavobacteriia</taxon>
        <taxon>Flavobacteriales</taxon>
        <taxon>Flavobacteriaceae</taxon>
        <taxon>Leeuwenhoekiella</taxon>
    </lineage>
</organism>
<dbReference type="PANTHER" id="PTHR11371:SF31">
    <property type="entry name" value="EXTRACELLULAR NUCLEASE"/>
    <property type="match status" value="1"/>
</dbReference>
<dbReference type="RefSeq" id="WP_128762208.1">
    <property type="nucleotide sequence ID" value="NZ_QOVI01000006.1"/>
</dbReference>
<keyword evidence="2" id="KW-0269">Exonuclease</keyword>
<keyword evidence="2" id="KW-0540">Nuclease</keyword>
<dbReference type="OrthoDB" id="5500612at2"/>
<feature type="domain" description="Endonuclease/exonuclease/phosphatase" evidence="1">
    <location>
        <begin position="39"/>
        <end position="231"/>
    </location>
</feature>
<dbReference type="InterPro" id="IPR005135">
    <property type="entry name" value="Endo/exonuclease/phosphatase"/>
</dbReference>
<dbReference type="EMBL" id="QOVI01000006">
    <property type="protein sequence ID" value="RXG12532.1"/>
    <property type="molecule type" value="Genomic_DNA"/>
</dbReference>
<evidence type="ECO:0000259" key="1">
    <source>
        <dbReference type="Pfam" id="PF03372"/>
    </source>
</evidence>
<sequence length="321" mass="36861">MPAIYDIPPFEVQENLNALNFDLSAKIPAKKLDQNLLIATWNIRHFGSLTRKWYSESDDSPKRDLSAILCIAAILKRFDIIAIQEVKSNLRALRDTLKVLGSHWSLILTDVTRGNPGNDERIAFIFDTRRVQLSGLACELVIPEDWVDEISDNALKKQFARTPYAVSFKSNHKTFILVTLHILYGKKVSERIPELKAIARWLSEWTNNLNAYHQDMIVLGDFNIDERSDLLDKTFLSEGLYVPPQLQDNSVTRSIFNETKYYDQIGWFRDATANSNLSMNFSSGGNYNFLPYALSNRGLSKRSLSYILSDHYPLWAEFQID</sequence>
<proteinExistence type="predicted"/>
<dbReference type="Pfam" id="PF03372">
    <property type="entry name" value="Exo_endo_phos"/>
    <property type="match status" value="1"/>
</dbReference>
<dbReference type="InterPro" id="IPR036691">
    <property type="entry name" value="Endo/exonu/phosph_ase_sf"/>
</dbReference>
<dbReference type="Gene3D" id="3.60.10.10">
    <property type="entry name" value="Endonuclease/exonuclease/phosphatase"/>
    <property type="match status" value="1"/>
</dbReference>
<accession>A0A4Q0NQ31</accession>
<name>A0A4Q0NQ31_9FLAO</name>
<keyword evidence="2" id="KW-0255">Endonuclease</keyword>
<dbReference type="PANTHER" id="PTHR11371">
    <property type="entry name" value="DEOXYRIBONUCLEASE"/>
    <property type="match status" value="1"/>
</dbReference>
<dbReference type="GO" id="GO:0004519">
    <property type="term" value="F:endonuclease activity"/>
    <property type="evidence" value="ECO:0007669"/>
    <property type="project" value="UniProtKB-KW"/>
</dbReference>
<gene>
    <name evidence="2" type="ORF">DSM04_10611</name>
</gene>
<keyword evidence="2" id="KW-0378">Hydrolase</keyword>
<evidence type="ECO:0000313" key="3">
    <source>
        <dbReference type="Proteomes" id="UP000289821"/>
    </source>
</evidence>
<keyword evidence="3" id="KW-1185">Reference proteome</keyword>
<reference evidence="2 3" key="1">
    <citation type="submission" date="2018-07" db="EMBL/GenBank/DDBJ databases">
        <title>Leeuwenhoekiella genomics.</title>
        <authorList>
            <person name="Tahon G."/>
            <person name="Willems A."/>
        </authorList>
    </citation>
    <scope>NUCLEOTIDE SEQUENCE [LARGE SCALE GENOMIC DNA]</scope>
    <source>
        <strain evidence="2 3">R-50232</strain>
    </source>
</reference>
<dbReference type="SUPFAM" id="SSF56219">
    <property type="entry name" value="DNase I-like"/>
    <property type="match status" value="1"/>
</dbReference>
<dbReference type="CDD" id="cd10283">
    <property type="entry name" value="MnuA_DNase1-like"/>
    <property type="match status" value="1"/>
</dbReference>
<comment type="caution">
    <text evidence="2">The sequence shown here is derived from an EMBL/GenBank/DDBJ whole genome shotgun (WGS) entry which is preliminary data.</text>
</comment>